<evidence type="ECO:0000313" key="3">
    <source>
        <dbReference type="Proteomes" id="UP001304300"/>
    </source>
</evidence>
<protein>
    <submittedName>
        <fullName evidence="2">Uncharacterized protein</fullName>
    </submittedName>
</protein>
<dbReference type="EMBL" id="CP136920">
    <property type="protein sequence ID" value="WOO40628.1"/>
    <property type="molecule type" value="Genomic_DNA"/>
</dbReference>
<sequence length="40" mass="4615">MNTPYSFKFIWTISLAAAMGGLLFGYDWVRFSPQERRSIG</sequence>
<reference evidence="2 3" key="1">
    <citation type="submission" date="2023-10" db="EMBL/GenBank/DDBJ databases">
        <title>Rubellicoccus peritrichatus gen. nov., sp. nov., isolated from an algae of coral reef tank.</title>
        <authorList>
            <person name="Luo J."/>
        </authorList>
    </citation>
    <scope>NUCLEOTIDE SEQUENCE [LARGE SCALE GENOMIC DNA]</scope>
    <source>
        <strain evidence="2 3">CR14</strain>
    </source>
</reference>
<evidence type="ECO:0000256" key="1">
    <source>
        <dbReference type="SAM" id="Phobius"/>
    </source>
</evidence>
<keyword evidence="3" id="KW-1185">Reference proteome</keyword>
<feature type="transmembrane region" description="Helical" evidence="1">
    <location>
        <begin position="6"/>
        <end position="29"/>
    </location>
</feature>
<keyword evidence="1" id="KW-0472">Membrane</keyword>
<keyword evidence="1" id="KW-0812">Transmembrane</keyword>
<keyword evidence="1" id="KW-1133">Transmembrane helix</keyword>
<evidence type="ECO:0000313" key="2">
    <source>
        <dbReference type="EMBL" id="WOO40628.1"/>
    </source>
</evidence>
<dbReference type="KEGG" id="puo:RZN69_18555"/>
<gene>
    <name evidence="2" type="ORF">RZN69_18555</name>
</gene>
<dbReference type="Proteomes" id="UP001304300">
    <property type="component" value="Chromosome"/>
</dbReference>
<accession>A0AAQ3QQU6</accession>
<dbReference type="AlphaFoldDB" id="A0AAQ3QQU6"/>
<proteinExistence type="predicted"/>
<name>A0AAQ3QQU6_9BACT</name>
<dbReference type="RefSeq" id="WP_317832751.1">
    <property type="nucleotide sequence ID" value="NZ_CP136920.1"/>
</dbReference>
<organism evidence="2 3">
    <name type="scientific">Rubellicoccus peritrichatus</name>
    <dbReference type="NCBI Taxonomy" id="3080537"/>
    <lineage>
        <taxon>Bacteria</taxon>
        <taxon>Pseudomonadati</taxon>
        <taxon>Verrucomicrobiota</taxon>
        <taxon>Opitutia</taxon>
        <taxon>Puniceicoccales</taxon>
        <taxon>Cerasicoccaceae</taxon>
        <taxon>Rubellicoccus</taxon>
    </lineage>
</organism>